<accession>A0A6S4Q0B9</accession>
<reference evidence="1" key="1">
    <citation type="submission" date="2011-01" db="EMBL/GenBank/DDBJ databases">
        <title>Evolutionary Significance of Chromosomal Super-Integrons in Vibrio vulnificus Strains.</title>
        <authorList>
            <person name="Shu H.Y."/>
            <person name="Wu K.M."/>
            <person name="Liu T.T."/>
            <person name="Liu Y.M."/>
            <person name="Liao T.L."/>
            <person name="Hor L.I."/>
            <person name="Tsai S.F."/>
            <person name="Chen C.Y."/>
        </authorList>
    </citation>
    <scope>NUCLEOTIDE SEQUENCE</scope>
    <source>
        <strain evidence="1">CECT4999</strain>
    </source>
</reference>
<sequence>MSSIQRPTTESQCYLVLLSYVRISYLSHNAALRGECRLNQIPADHFHHKNQPHTKNATRHESLLNALLCLRLKGLSFTIPRA</sequence>
<evidence type="ECO:0000313" key="1">
    <source>
        <dbReference type="EMBL" id="BBE38853.1"/>
    </source>
</evidence>
<name>A0A6S4Q0B9_VIBVL</name>
<dbReference type="AlphaFoldDB" id="A0A6S4Q0B9"/>
<organism evidence="1">
    <name type="scientific">Vibrio vulnificus</name>
    <dbReference type="NCBI Taxonomy" id="672"/>
    <lineage>
        <taxon>Bacteria</taxon>
        <taxon>Pseudomonadati</taxon>
        <taxon>Pseudomonadota</taxon>
        <taxon>Gammaproteobacteria</taxon>
        <taxon>Vibrionales</taxon>
        <taxon>Vibrionaceae</taxon>
        <taxon>Vibrio</taxon>
    </lineage>
</organism>
<protein>
    <submittedName>
        <fullName evidence="1">Uncharacterized protein</fullName>
    </submittedName>
</protein>
<dbReference type="EMBL" id="AB609751">
    <property type="protein sequence ID" value="BBE38853.1"/>
    <property type="molecule type" value="Genomic_DNA"/>
</dbReference>
<proteinExistence type="predicted"/>